<feature type="region of interest" description="Disordered" evidence="1">
    <location>
        <begin position="1"/>
        <end position="69"/>
    </location>
</feature>
<sequence length="69" mass="7803">MRANVEDYVSGQRYDDSGLPFPEEDRRSYNEAKKINDDCTAGDRMAVPAEPSLHTRVSPLIPNSLDNDY</sequence>
<feature type="compositionally biased region" description="Basic and acidic residues" evidence="1">
    <location>
        <begin position="23"/>
        <end position="37"/>
    </location>
</feature>
<evidence type="ECO:0000313" key="3">
    <source>
        <dbReference type="Proteomes" id="UP000053660"/>
    </source>
</evidence>
<proteinExistence type="predicted"/>
<organism evidence="2 3">
    <name type="scientific">Oesophagostomum dentatum</name>
    <name type="common">Nodular worm</name>
    <dbReference type="NCBI Taxonomy" id="61180"/>
    <lineage>
        <taxon>Eukaryota</taxon>
        <taxon>Metazoa</taxon>
        <taxon>Ecdysozoa</taxon>
        <taxon>Nematoda</taxon>
        <taxon>Chromadorea</taxon>
        <taxon>Rhabditida</taxon>
        <taxon>Rhabditina</taxon>
        <taxon>Rhabditomorpha</taxon>
        <taxon>Strongyloidea</taxon>
        <taxon>Strongylidae</taxon>
        <taxon>Oesophagostomum</taxon>
    </lineage>
</organism>
<dbReference type="AlphaFoldDB" id="A0A0B1TN09"/>
<gene>
    <name evidence="2" type="ORF">OESDEN_01393</name>
</gene>
<evidence type="ECO:0000313" key="2">
    <source>
        <dbReference type="EMBL" id="KHJ98619.1"/>
    </source>
</evidence>
<dbReference type="EMBL" id="KN549291">
    <property type="protein sequence ID" value="KHJ98619.1"/>
    <property type="molecule type" value="Genomic_DNA"/>
</dbReference>
<accession>A0A0B1TN09</accession>
<keyword evidence="3" id="KW-1185">Reference proteome</keyword>
<evidence type="ECO:0000256" key="1">
    <source>
        <dbReference type="SAM" id="MobiDB-lite"/>
    </source>
</evidence>
<name>A0A0B1TN09_OESDE</name>
<protein>
    <submittedName>
        <fullName evidence="2">Uncharacterized protein</fullName>
    </submittedName>
</protein>
<reference evidence="2 3" key="1">
    <citation type="submission" date="2014-03" db="EMBL/GenBank/DDBJ databases">
        <title>Draft genome of the hookworm Oesophagostomum dentatum.</title>
        <authorList>
            <person name="Mitreva M."/>
        </authorList>
    </citation>
    <scope>NUCLEOTIDE SEQUENCE [LARGE SCALE GENOMIC DNA]</scope>
    <source>
        <strain evidence="2 3">OD-Hann</strain>
    </source>
</reference>
<dbReference type="Proteomes" id="UP000053660">
    <property type="component" value="Unassembled WGS sequence"/>
</dbReference>